<evidence type="ECO:0000313" key="2">
    <source>
        <dbReference type="EnsemblPlants" id="OPUNC06G15880.2"/>
    </source>
</evidence>
<protein>
    <submittedName>
        <fullName evidence="2">Uncharacterized protein</fullName>
    </submittedName>
</protein>
<feature type="compositionally biased region" description="Low complexity" evidence="1">
    <location>
        <begin position="19"/>
        <end position="29"/>
    </location>
</feature>
<feature type="compositionally biased region" description="Gly residues" evidence="1">
    <location>
        <begin position="30"/>
        <end position="39"/>
    </location>
</feature>
<feature type="compositionally biased region" description="Basic residues" evidence="1">
    <location>
        <begin position="1"/>
        <end position="18"/>
    </location>
</feature>
<sequence length="197" mass="21352">MGSRTGGRRRGAHRRRRCGGPAAAAAMRRGGNGDGVGAGDGDVTFSPSAAAPRVATFSPFCPEEAFFTSTLLLAAHQLSSKGSQVAVVWEEALARAVRGCARGVMSGPWRTSTFVLKNCIDLVYLQKSKVVNYKLVISRGTHWPRLWLLLNEDGGNIVKVLCKILEIRLLVGCLLYLWLELHKEDKSLVLVLLFCGG</sequence>
<dbReference type="Gramene" id="OPUNC06G15880.2">
    <property type="protein sequence ID" value="OPUNC06G15880.2"/>
    <property type="gene ID" value="OPUNC06G15880"/>
</dbReference>
<reference evidence="2" key="2">
    <citation type="submission" date="2018-05" db="EMBL/GenBank/DDBJ databases">
        <title>OpunRS2 (Oryza punctata Reference Sequence Version 2).</title>
        <authorList>
            <person name="Zhang J."/>
            <person name="Kudrna D."/>
            <person name="Lee S."/>
            <person name="Talag J."/>
            <person name="Welchert J."/>
            <person name="Wing R.A."/>
        </authorList>
    </citation>
    <scope>NUCLEOTIDE SEQUENCE [LARGE SCALE GENOMIC DNA]</scope>
</reference>
<organism evidence="2">
    <name type="scientific">Oryza punctata</name>
    <name type="common">Red rice</name>
    <dbReference type="NCBI Taxonomy" id="4537"/>
    <lineage>
        <taxon>Eukaryota</taxon>
        <taxon>Viridiplantae</taxon>
        <taxon>Streptophyta</taxon>
        <taxon>Embryophyta</taxon>
        <taxon>Tracheophyta</taxon>
        <taxon>Spermatophyta</taxon>
        <taxon>Magnoliopsida</taxon>
        <taxon>Liliopsida</taxon>
        <taxon>Poales</taxon>
        <taxon>Poaceae</taxon>
        <taxon>BOP clade</taxon>
        <taxon>Oryzoideae</taxon>
        <taxon>Oryzeae</taxon>
        <taxon>Oryzinae</taxon>
        <taxon>Oryza</taxon>
    </lineage>
</organism>
<proteinExistence type="predicted"/>
<keyword evidence="3" id="KW-1185">Reference proteome</keyword>
<reference evidence="2" key="1">
    <citation type="submission" date="2015-04" db="UniProtKB">
        <authorList>
            <consortium name="EnsemblPlants"/>
        </authorList>
    </citation>
    <scope>IDENTIFICATION</scope>
</reference>
<name>A0A0E0LCC7_ORYPU</name>
<dbReference type="Proteomes" id="UP000026962">
    <property type="component" value="Chromosome 6"/>
</dbReference>
<dbReference type="EnsemblPlants" id="OPUNC06G15880.2">
    <property type="protein sequence ID" value="OPUNC06G15880.2"/>
    <property type="gene ID" value="OPUNC06G15880"/>
</dbReference>
<feature type="region of interest" description="Disordered" evidence="1">
    <location>
        <begin position="1"/>
        <end position="39"/>
    </location>
</feature>
<evidence type="ECO:0000256" key="1">
    <source>
        <dbReference type="SAM" id="MobiDB-lite"/>
    </source>
</evidence>
<accession>A0A0E0LCC7</accession>
<evidence type="ECO:0000313" key="3">
    <source>
        <dbReference type="Proteomes" id="UP000026962"/>
    </source>
</evidence>
<dbReference type="AlphaFoldDB" id="A0A0E0LCC7"/>
<dbReference type="HOGENOM" id="CLU_1410875_0_0_1"/>